<evidence type="ECO:0000256" key="3">
    <source>
        <dbReference type="PROSITE-ProRule" id="PRU00464"/>
    </source>
</evidence>
<accession>A0A0R2K6X4</accession>
<feature type="domain" description="HIT" evidence="4">
    <location>
        <begin position="12"/>
        <end position="122"/>
    </location>
</feature>
<dbReference type="AlphaFoldDB" id="A0A0R2K6X4"/>
<gene>
    <name evidence="5" type="ORF">IV87_GL000296</name>
</gene>
<dbReference type="PRINTS" id="PR00332">
    <property type="entry name" value="HISTRIAD"/>
</dbReference>
<dbReference type="PANTHER" id="PTHR46648">
    <property type="entry name" value="HIT FAMILY PROTEIN 1"/>
    <property type="match status" value="1"/>
</dbReference>
<feature type="short sequence motif" description="Histidine triad motif" evidence="2 3">
    <location>
        <begin position="105"/>
        <end position="109"/>
    </location>
</feature>
<evidence type="ECO:0000256" key="2">
    <source>
        <dbReference type="PIRSR" id="PIRSR601310-3"/>
    </source>
</evidence>
<dbReference type="FunFam" id="3.30.428.10:FF:000014">
    <property type="entry name" value="Putative histidine triad (HIT) protein"/>
    <property type="match status" value="1"/>
</dbReference>
<evidence type="ECO:0000313" key="6">
    <source>
        <dbReference type="Proteomes" id="UP000051749"/>
    </source>
</evidence>
<dbReference type="STRING" id="319653.SAMN04487973_11037"/>
<dbReference type="GO" id="GO:0003824">
    <property type="term" value="F:catalytic activity"/>
    <property type="evidence" value="ECO:0007669"/>
    <property type="project" value="InterPro"/>
</dbReference>
<dbReference type="InterPro" id="IPR019808">
    <property type="entry name" value="Histidine_triad_CS"/>
</dbReference>
<dbReference type="Gene3D" id="3.30.428.10">
    <property type="entry name" value="HIT-like"/>
    <property type="match status" value="1"/>
</dbReference>
<dbReference type="Pfam" id="PF01230">
    <property type="entry name" value="HIT"/>
    <property type="match status" value="1"/>
</dbReference>
<evidence type="ECO:0000256" key="1">
    <source>
        <dbReference type="PIRSR" id="PIRSR601310-1"/>
    </source>
</evidence>
<sequence>MNMTNKRDASCVFCKIIDGEIPSYTIYEDENIKAFLDLSQATPGHTLIVPKTHVKDIFAYDSELAAKTFAKIPMIAQAIKASNPKIIGMNIVNNNGSVAYQSVFHSHFHLIPRYSETDDFKMIFGDHTDSYSQAQLGEIQNEIKANLGA</sequence>
<evidence type="ECO:0000259" key="4">
    <source>
        <dbReference type="PROSITE" id="PS51084"/>
    </source>
</evidence>
<dbReference type="InterPro" id="IPR036265">
    <property type="entry name" value="HIT-like_sf"/>
</dbReference>
<dbReference type="SUPFAM" id="SSF54197">
    <property type="entry name" value="HIT-like"/>
    <property type="match status" value="1"/>
</dbReference>
<proteinExistence type="predicted"/>
<dbReference type="InterPro" id="IPR001310">
    <property type="entry name" value="Histidine_triad_HIT"/>
</dbReference>
<comment type="caution">
    <text evidence="5">The sequence shown here is derived from an EMBL/GenBank/DDBJ whole genome shotgun (WGS) entry which is preliminary data.</text>
</comment>
<dbReference type="PANTHER" id="PTHR46648:SF1">
    <property type="entry name" value="ADENOSINE 5'-MONOPHOSPHORAMIDASE HNT1"/>
    <property type="match status" value="1"/>
</dbReference>
<reference evidence="5 6" key="1">
    <citation type="journal article" date="2015" name="Genome Announc.">
        <title>Expanding the biotechnology potential of lactobacilli through comparative genomics of 213 strains and associated genera.</title>
        <authorList>
            <person name="Sun Z."/>
            <person name="Harris H.M."/>
            <person name="McCann A."/>
            <person name="Guo C."/>
            <person name="Argimon S."/>
            <person name="Zhang W."/>
            <person name="Yang X."/>
            <person name="Jeffery I.B."/>
            <person name="Cooney J.C."/>
            <person name="Kagawa T.F."/>
            <person name="Liu W."/>
            <person name="Song Y."/>
            <person name="Salvetti E."/>
            <person name="Wrobel A."/>
            <person name="Rasinkangas P."/>
            <person name="Parkhill J."/>
            <person name="Rea M.C."/>
            <person name="O'Sullivan O."/>
            <person name="Ritari J."/>
            <person name="Douillard F.P."/>
            <person name="Paul Ross R."/>
            <person name="Yang R."/>
            <person name="Briner A.E."/>
            <person name="Felis G.E."/>
            <person name="de Vos W.M."/>
            <person name="Barrangou R."/>
            <person name="Klaenhammer T.R."/>
            <person name="Caufield P.W."/>
            <person name="Cui Y."/>
            <person name="Zhang H."/>
            <person name="O'Toole P.W."/>
        </authorList>
    </citation>
    <scope>NUCLEOTIDE SEQUENCE [LARGE SCALE GENOMIC DNA]</scope>
    <source>
        <strain evidence="5 6">DSM 22301</strain>
    </source>
</reference>
<feature type="active site" description="Tele-AMP-histidine intermediate" evidence="1">
    <location>
        <position position="107"/>
    </location>
</feature>
<name>A0A0R2K6X4_9LACO</name>
<protein>
    <submittedName>
        <fullName evidence="5">Cell-cycle regulation histidine triad protein</fullName>
    </submittedName>
</protein>
<dbReference type="Proteomes" id="UP000051749">
    <property type="component" value="Unassembled WGS sequence"/>
</dbReference>
<organism evidence="5 6">
    <name type="scientific">Pediococcus ethanolidurans</name>
    <dbReference type="NCBI Taxonomy" id="319653"/>
    <lineage>
        <taxon>Bacteria</taxon>
        <taxon>Bacillati</taxon>
        <taxon>Bacillota</taxon>
        <taxon>Bacilli</taxon>
        <taxon>Lactobacillales</taxon>
        <taxon>Lactobacillaceae</taxon>
        <taxon>Pediococcus</taxon>
    </lineage>
</organism>
<dbReference type="CDD" id="cd01277">
    <property type="entry name" value="HINT_subgroup"/>
    <property type="match status" value="1"/>
</dbReference>
<dbReference type="PROSITE" id="PS00892">
    <property type="entry name" value="HIT_1"/>
    <property type="match status" value="1"/>
</dbReference>
<dbReference type="GO" id="GO:0009117">
    <property type="term" value="P:nucleotide metabolic process"/>
    <property type="evidence" value="ECO:0007669"/>
    <property type="project" value="TreeGrafter"/>
</dbReference>
<dbReference type="InterPro" id="IPR011146">
    <property type="entry name" value="HIT-like"/>
</dbReference>
<dbReference type="PROSITE" id="PS51084">
    <property type="entry name" value="HIT_2"/>
    <property type="match status" value="1"/>
</dbReference>
<evidence type="ECO:0000313" key="5">
    <source>
        <dbReference type="EMBL" id="KRN82362.1"/>
    </source>
</evidence>
<dbReference type="InterPro" id="IPR039384">
    <property type="entry name" value="HINT"/>
</dbReference>
<dbReference type="EMBL" id="JQBY01000011">
    <property type="protein sequence ID" value="KRN82362.1"/>
    <property type="molecule type" value="Genomic_DNA"/>
</dbReference>
<dbReference type="PATRIC" id="fig|319653.3.peg.303"/>